<reference evidence="2 3" key="1">
    <citation type="submission" date="2022-11" db="EMBL/GenBank/DDBJ databases">
        <title>Deinococcus ZS9-10, Low Temperature and Draught-tolerating, UV-resistant Bacteria from Continental Antarctica.</title>
        <authorList>
            <person name="Cheng L."/>
        </authorList>
    </citation>
    <scope>NUCLEOTIDE SEQUENCE [LARGE SCALE GENOMIC DNA]</scope>
    <source>
        <strain evidence="2 3">ZS9-10</strain>
    </source>
</reference>
<name>A0ABU4DNI3_9DEIO</name>
<keyword evidence="1" id="KW-0620">Polyamine biosynthesis</keyword>
<comment type="caution">
    <text evidence="2">The sequence shown here is derived from an EMBL/GenBank/DDBJ whole genome shotgun (WGS) entry which is preliminary data.</text>
</comment>
<dbReference type="Gene3D" id="3.40.50.150">
    <property type="entry name" value="Vaccinia Virus protein VP39"/>
    <property type="match status" value="1"/>
</dbReference>
<dbReference type="InterPro" id="IPR029063">
    <property type="entry name" value="SAM-dependent_MTases_sf"/>
</dbReference>
<dbReference type="Proteomes" id="UP001276150">
    <property type="component" value="Unassembled WGS sequence"/>
</dbReference>
<accession>A0ABU4DNI3</accession>
<dbReference type="EMBL" id="JAPMIV010000002">
    <property type="protein sequence ID" value="MDV6373445.1"/>
    <property type="molecule type" value="Genomic_DNA"/>
</dbReference>
<protein>
    <recommendedName>
        <fullName evidence="4">Spermidine synthase</fullName>
    </recommendedName>
</protein>
<dbReference type="SUPFAM" id="SSF53335">
    <property type="entry name" value="S-adenosyl-L-methionine-dependent methyltransferases"/>
    <property type="match status" value="1"/>
</dbReference>
<evidence type="ECO:0000256" key="1">
    <source>
        <dbReference type="ARBA" id="ARBA00023115"/>
    </source>
</evidence>
<keyword evidence="3" id="KW-1185">Reference proteome</keyword>
<dbReference type="PANTHER" id="PTHR43317">
    <property type="entry name" value="THERMOSPERMINE SYNTHASE ACAULIS5"/>
    <property type="match status" value="1"/>
</dbReference>
<sequence>MIPWVPLARAPIPGTDQELCLYRRGEQLEFSIQISGYISELMNSRQHTSEDALAELGCAVIAGRPSPRVLVGGLGMGFTLAAALKALGPNSVVTVAELVPEVVEWNRGPLGACAGFPLKNPRTRVHVGDVADLLRQGQALYDAVLLDVDNGPEGMTHHGNGWLYSPSGLAAAQRILRPGGVLAIWSATPDTRFTRRLQQAGFRVEVKTVRAREGKGARHTIWLAHRTHSAVAVPVHESKQVRRRQNARPFKVKAG</sequence>
<gene>
    <name evidence="2" type="ORF">ORD21_02395</name>
</gene>
<dbReference type="RefSeq" id="WP_317638747.1">
    <property type="nucleotide sequence ID" value="NZ_JAPMIV010000002.1"/>
</dbReference>
<organism evidence="2 3">
    <name type="scientific">Deinococcus arenicola</name>
    <dbReference type="NCBI Taxonomy" id="2994950"/>
    <lineage>
        <taxon>Bacteria</taxon>
        <taxon>Thermotogati</taxon>
        <taxon>Deinococcota</taxon>
        <taxon>Deinococci</taxon>
        <taxon>Deinococcales</taxon>
        <taxon>Deinococcaceae</taxon>
        <taxon>Deinococcus</taxon>
    </lineage>
</organism>
<evidence type="ECO:0000313" key="2">
    <source>
        <dbReference type="EMBL" id="MDV6373445.1"/>
    </source>
</evidence>
<proteinExistence type="predicted"/>
<evidence type="ECO:0008006" key="4">
    <source>
        <dbReference type="Google" id="ProtNLM"/>
    </source>
</evidence>
<evidence type="ECO:0000313" key="3">
    <source>
        <dbReference type="Proteomes" id="UP001276150"/>
    </source>
</evidence>
<dbReference type="PANTHER" id="PTHR43317:SF3">
    <property type="entry name" value="BLR2883 PROTEIN"/>
    <property type="match status" value="1"/>
</dbReference>